<proteinExistence type="predicted"/>
<evidence type="ECO:0000313" key="2">
    <source>
        <dbReference type="Proteomes" id="UP001187415"/>
    </source>
</evidence>
<evidence type="ECO:0000313" key="1">
    <source>
        <dbReference type="EMBL" id="KAK2857126.1"/>
    </source>
</evidence>
<dbReference type="AlphaFoldDB" id="A0AA88T3G5"/>
<comment type="caution">
    <text evidence="1">The sequence shown here is derived from an EMBL/GenBank/DDBJ whole genome shotgun (WGS) entry which is preliminary data.</text>
</comment>
<sequence>MALHVNGDVLFTAGIGQTCALRRPKELTNPASAAAKPAEVDGPGAKFLLQNAVNKLSGILFSRATASSEIQVPELIRRRSNRPAPPAGL</sequence>
<keyword evidence="2" id="KW-1185">Reference proteome</keyword>
<reference evidence="1" key="1">
    <citation type="submission" date="2023-07" db="EMBL/GenBank/DDBJ databases">
        <title>Chromosome-level Genome Assembly of Striped Snakehead (Channa striata).</title>
        <authorList>
            <person name="Liu H."/>
        </authorList>
    </citation>
    <scope>NUCLEOTIDE SEQUENCE</scope>
    <source>
        <strain evidence="1">Gz</strain>
        <tissue evidence="1">Muscle</tissue>
    </source>
</reference>
<protein>
    <submittedName>
        <fullName evidence="1">Uncharacterized protein</fullName>
    </submittedName>
</protein>
<name>A0AA88T3G5_CHASR</name>
<gene>
    <name evidence="1" type="ORF">Q5P01_005861</name>
</gene>
<organism evidence="1 2">
    <name type="scientific">Channa striata</name>
    <name type="common">Snakehead murrel</name>
    <name type="synonym">Ophicephalus striatus</name>
    <dbReference type="NCBI Taxonomy" id="64152"/>
    <lineage>
        <taxon>Eukaryota</taxon>
        <taxon>Metazoa</taxon>
        <taxon>Chordata</taxon>
        <taxon>Craniata</taxon>
        <taxon>Vertebrata</taxon>
        <taxon>Euteleostomi</taxon>
        <taxon>Actinopterygii</taxon>
        <taxon>Neopterygii</taxon>
        <taxon>Teleostei</taxon>
        <taxon>Neoteleostei</taxon>
        <taxon>Acanthomorphata</taxon>
        <taxon>Anabantaria</taxon>
        <taxon>Anabantiformes</taxon>
        <taxon>Channoidei</taxon>
        <taxon>Channidae</taxon>
        <taxon>Channa</taxon>
    </lineage>
</organism>
<dbReference type="EMBL" id="JAUPFM010000003">
    <property type="protein sequence ID" value="KAK2857126.1"/>
    <property type="molecule type" value="Genomic_DNA"/>
</dbReference>
<accession>A0AA88T3G5</accession>
<dbReference type="Proteomes" id="UP001187415">
    <property type="component" value="Unassembled WGS sequence"/>
</dbReference>